<evidence type="ECO:0000313" key="6">
    <source>
        <dbReference type="Proteomes" id="UP000009046"/>
    </source>
</evidence>
<dbReference type="STRING" id="121224.E0VM57"/>
<dbReference type="PANTHER" id="PTHR15591:SF19">
    <property type="entry name" value="RUN DOMAIN-CONTAINING PROTEIN 1 ISOFORM X1"/>
    <property type="match status" value="1"/>
</dbReference>
<dbReference type="AlphaFoldDB" id="E0VM57"/>
<evidence type="ECO:0000256" key="2">
    <source>
        <dbReference type="SAM" id="MobiDB-lite"/>
    </source>
</evidence>
<reference evidence="5" key="3">
    <citation type="submission" date="2021-02" db="UniProtKB">
        <authorList>
            <consortium name="EnsemblMetazoa"/>
        </authorList>
    </citation>
    <scope>IDENTIFICATION</scope>
    <source>
        <strain evidence="5">USDA</strain>
    </source>
</reference>
<dbReference type="Pfam" id="PF02759">
    <property type="entry name" value="RUN"/>
    <property type="match status" value="1"/>
</dbReference>
<dbReference type="RefSeq" id="XP_002427201.1">
    <property type="nucleotide sequence ID" value="XM_002427156.1"/>
</dbReference>
<sequence>MENLVEFGTSSNEGDEVEEGPSGERWPPLGAAAVEDEQLCCPDFDFDKEFEAAIALQRTKQKELIGQLKIQLEELENYAYEMGEAGLPQSIIMEKQRAIIDELKSKIDLKVDDIDHLTLEDIRLEVDKAIGQLVNPLKMKEQLVIQLKTQIVDLERFIDFLQGSSENFSSEGKKYMKGKTCQCTCSIHSLSGDHGKLKNNEYWKNNTNKTKEVRDKTLNIMRRVAALLQIFAVSQFGCGSSITQFNSLKKTMKIPHWGDLRARLELAVVNILALAAEQESQDAYEYSSDNENYITDGNAKIITAVRKQLAISIRDLMQHGLTSIDESSSLVPFMGCFASKSKELPPMHAWELILRYYDVKNGARFNSTPVRKLSQSFNLNIVGSKAISNKQSMLGAIGNIMSLHNQFKRSYDAQFKAFICAALNSKKLVAWLRLIFRCESLIDAYYKPWSYVSKTGFEDGLQSLEKLTCLKFDLPVDIAVHHFQNIKDAF</sequence>
<dbReference type="InterPro" id="IPR037213">
    <property type="entry name" value="Run_dom_sf"/>
</dbReference>
<dbReference type="FunCoup" id="E0VM57">
    <property type="interactions" value="604"/>
</dbReference>
<keyword evidence="6" id="KW-1185">Reference proteome</keyword>
<evidence type="ECO:0000259" key="3">
    <source>
        <dbReference type="PROSITE" id="PS50826"/>
    </source>
</evidence>
<dbReference type="HOGENOM" id="CLU_020366_0_0_1"/>
<evidence type="ECO:0000256" key="1">
    <source>
        <dbReference type="SAM" id="Coils"/>
    </source>
</evidence>
<dbReference type="VEuPathDB" id="VectorBase:PHUM301270"/>
<dbReference type="GeneID" id="8229846"/>
<dbReference type="InParanoid" id="E0VM57"/>
<reference evidence="4" key="2">
    <citation type="submission" date="2007-04" db="EMBL/GenBank/DDBJ databases">
        <title>The genome of the human body louse.</title>
        <authorList>
            <consortium name="The Human Body Louse Genome Consortium"/>
            <person name="Kirkness E."/>
            <person name="Walenz B."/>
            <person name="Hass B."/>
            <person name="Bruggner R."/>
            <person name="Strausberg R."/>
        </authorList>
    </citation>
    <scope>NUCLEOTIDE SEQUENCE</scope>
    <source>
        <strain evidence="4">USDA</strain>
    </source>
</reference>
<feature type="domain" description="RUN" evidence="3">
    <location>
        <begin position="300"/>
        <end position="479"/>
    </location>
</feature>
<dbReference type="eggNOG" id="KOG3759">
    <property type="taxonomic scope" value="Eukaryota"/>
</dbReference>
<reference evidence="4" key="1">
    <citation type="submission" date="2007-04" db="EMBL/GenBank/DDBJ databases">
        <title>Annotation of Pediculus humanus corporis strain USDA.</title>
        <authorList>
            <person name="Kirkness E."/>
            <person name="Hannick L."/>
            <person name="Hass B."/>
            <person name="Bruggner R."/>
            <person name="Lawson D."/>
            <person name="Bidwell S."/>
            <person name="Joardar V."/>
            <person name="Caler E."/>
            <person name="Walenz B."/>
            <person name="Inman J."/>
            <person name="Schobel S."/>
            <person name="Galinsky K."/>
            <person name="Amedeo P."/>
            <person name="Strausberg R."/>
        </authorList>
    </citation>
    <scope>NUCLEOTIDE SEQUENCE</scope>
    <source>
        <strain evidence="4">USDA</strain>
    </source>
</reference>
<dbReference type="KEGG" id="phu:Phum_PHUM301270"/>
<feature type="coiled-coil region" evidence="1">
    <location>
        <begin position="58"/>
        <end position="120"/>
    </location>
</feature>
<dbReference type="OMA" id="MKINHWG"/>
<dbReference type="CTD" id="8229846"/>
<dbReference type="Gene3D" id="1.20.58.900">
    <property type="match status" value="1"/>
</dbReference>
<keyword evidence="1" id="KW-0175">Coiled coil</keyword>
<organism>
    <name type="scientific">Pediculus humanus subsp. corporis</name>
    <name type="common">Body louse</name>
    <dbReference type="NCBI Taxonomy" id="121224"/>
    <lineage>
        <taxon>Eukaryota</taxon>
        <taxon>Metazoa</taxon>
        <taxon>Ecdysozoa</taxon>
        <taxon>Arthropoda</taxon>
        <taxon>Hexapoda</taxon>
        <taxon>Insecta</taxon>
        <taxon>Pterygota</taxon>
        <taxon>Neoptera</taxon>
        <taxon>Paraneoptera</taxon>
        <taxon>Psocodea</taxon>
        <taxon>Troctomorpha</taxon>
        <taxon>Phthiraptera</taxon>
        <taxon>Anoplura</taxon>
        <taxon>Pediculidae</taxon>
        <taxon>Pediculus</taxon>
    </lineage>
</organism>
<name>E0VM57_PEDHC</name>
<dbReference type="Proteomes" id="UP000009046">
    <property type="component" value="Unassembled WGS sequence"/>
</dbReference>
<dbReference type="InterPro" id="IPR058732">
    <property type="entry name" value="RUNDC1_M"/>
</dbReference>
<proteinExistence type="predicted"/>
<feature type="region of interest" description="Disordered" evidence="2">
    <location>
        <begin position="1"/>
        <end position="27"/>
    </location>
</feature>
<dbReference type="EnsemblMetazoa" id="PHUM301270-RA">
    <property type="protein sequence ID" value="PHUM301270-PA"/>
    <property type="gene ID" value="PHUM301270"/>
</dbReference>
<dbReference type="EMBL" id="DS235290">
    <property type="protein sequence ID" value="EEB14463.1"/>
    <property type="molecule type" value="Genomic_DNA"/>
</dbReference>
<gene>
    <name evidence="5" type="primary">8229846</name>
    <name evidence="4" type="ORF">Phum_PHUM301270</name>
</gene>
<dbReference type="InterPro" id="IPR004012">
    <property type="entry name" value="Run_dom"/>
</dbReference>
<protein>
    <recommendedName>
        <fullName evidence="3">RUN domain-containing protein</fullName>
    </recommendedName>
</protein>
<evidence type="ECO:0000313" key="4">
    <source>
        <dbReference type="EMBL" id="EEB14463.1"/>
    </source>
</evidence>
<accession>E0VM57</accession>
<evidence type="ECO:0000313" key="5">
    <source>
        <dbReference type="EnsemblMetazoa" id="PHUM301270-PA"/>
    </source>
</evidence>
<dbReference type="EMBL" id="AAZO01003504">
    <property type="status" value="NOT_ANNOTATED_CDS"/>
    <property type="molecule type" value="Genomic_DNA"/>
</dbReference>
<dbReference type="SUPFAM" id="SSF140741">
    <property type="entry name" value="RUN domain-like"/>
    <property type="match status" value="1"/>
</dbReference>
<dbReference type="CDD" id="cd17683">
    <property type="entry name" value="RUN_RUNDC1"/>
    <property type="match status" value="1"/>
</dbReference>
<dbReference type="PANTHER" id="PTHR15591">
    <property type="entry name" value="RUN AND SH3 DOMAIN CONTAINING"/>
    <property type="match status" value="1"/>
</dbReference>
<dbReference type="PROSITE" id="PS50826">
    <property type="entry name" value="RUN"/>
    <property type="match status" value="1"/>
</dbReference>
<dbReference type="OrthoDB" id="10068328at2759"/>
<dbReference type="InterPro" id="IPR047343">
    <property type="entry name" value="RUSC1_2"/>
</dbReference>
<dbReference type="SMART" id="SM00593">
    <property type="entry name" value="RUN"/>
    <property type="match status" value="1"/>
</dbReference>
<dbReference type="EMBL" id="AAZO01003505">
    <property type="status" value="NOT_ANNOTATED_CDS"/>
    <property type="molecule type" value="Genomic_DNA"/>
</dbReference>
<dbReference type="Pfam" id="PF26030">
    <property type="entry name" value="RUNDC1"/>
    <property type="match status" value="1"/>
</dbReference>